<name>A0A1E2UPL6_9GAMM</name>
<evidence type="ECO:0000313" key="1">
    <source>
        <dbReference type="EMBL" id="ODB96462.1"/>
    </source>
</evidence>
<reference evidence="1 2" key="1">
    <citation type="submission" date="2016-03" db="EMBL/GenBank/DDBJ databases">
        <title>Chemosynthetic sulphur-oxidizing symbionts of marine invertebrate animals are capable of nitrogen fixation.</title>
        <authorList>
            <person name="Petersen J.M."/>
            <person name="Kemper A."/>
            <person name="Gruber-Vodicka H."/>
            <person name="Cardini U."/>
            <person name="Geest Mvander."/>
            <person name="Kleiner M."/>
            <person name="Bulgheresi S."/>
            <person name="Fussmann M."/>
            <person name="Herbold C."/>
            <person name="Seah B.K.B."/>
            <person name="Antony C.Paul."/>
            <person name="Liu D."/>
            <person name="Belitz A."/>
            <person name="Weber M."/>
        </authorList>
    </citation>
    <scope>NUCLEOTIDE SEQUENCE [LARGE SCALE GENOMIC DNA]</scope>
    <source>
        <strain evidence="1">G_D</strain>
    </source>
</reference>
<comment type="caution">
    <text evidence="1">The sequence shown here is derived from an EMBL/GenBank/DDBJ whole genome shotgun (WGS) entry which is preliminary data.</text>
</comment>
<dbReference type="STRING" id="1818881.A3196_06620"/>
<gene>
    <name evidence="1" type="ORF">A3196_06620</name>
</gene>
<proteinExistence type="predicted"/>
<sequence length="85" mass="9399">MGYFEASDNTPYHAKRLQEKLSGVHTFSIVVSGEKDAFPKTHNLLKLIKLQGYIEEAGQFDKSFSFADYMGVVHGGIDGEQSGQT</sequence>
<evidence type="ECO:0000313" key="2">
    <source>
        <dbReference type="Proteomes" id="UP000094849"/>
    </source>
</evidence>
<dbReference type="RefSeq" id="WP_069024293.1">
    <property type="nucleotide sequence ID" value="NZ_LVJZ01000003.1"/>
</dbReference>
<organism evidence="1 2">
    <name type="scientific">Candidatus Thiodiazotropha endoloripes</name>
    <dbReference type="NCBI Taxonomy" id="1818881"/>
    <lineage>
        <taxon>Bacteria</taxon>
        <taxon>Pseudomonadati</taxon>
        <taxon>Pseudomonadota</taxon>
        <taxon>Gammaproteobacteria</taxon>
        <taxon>Chromatiales</taxon>
        <taxon>Sedimenticolaceae</taxon>
        <taxon>Candidatus Thiodiazotropha</taxon>
    </lineage>
</organism>
<dbReference type="AlphaFoldDB" id="A0A1E2UPL6"/>
<accession>A0A1E2UPL6</accession>
<dbReference type="Proteomes" id="UP000094849">
    <property type="component" value="Unassembled WGS sequence"/>
</dbReference>
<protein>
    <submittedName>
        <fullName evidence="1">Uncharacterized protein</fullName>
    </submittedName>
</protein>
<keyword evidence="2" id="KW-1185">Reference proteome</keyword>
<dbReference type="EMBL" id="LVJZ01000003">
    <property type="protein sequence ID" value="ODB96462.1"/>
    <property type="molecule type" value="Genomic_DNA"/>
</dbReference>